<evidence type="ECO:0000256" key="17">
    <source>
        <dbReference type="SAM" id="Coils"/>
    </source>
</evidence>
<dbReference type="GO" id="GO:0005524">
    <property type="term" value="F:ATP binding"/>
    <property type="evidence" value="ECO:0007669"/>
    <property type="project" value="UniProtKB-KW"/>
</dbReference>
<dbReference type="SUPFAM" id="SSF55874">
    <property type="entry name" value="ATPase domain of HSP90 chaperone/DNA topoisomerase II/histidine kinase"/>
    <property type="match status" value="1"/>
</dbReference>
<evidence type="ECO:0000256" key="10">
    <source>
        <dbReference type="ARBA" id="ARBA00022777"/>
    </source>
</evidence>
<dbReference type="InterPro" id="IPR003594">
    <property type="entry name" value="HATPase_dom"/>
</dbReference>
<keyword evidence="9" id="KW-0547">Nucleotide-binding</keyword>
<dbReference type="InterPro" id="IPR003661">
    <property type="entry name" value="HisK_dim/P_dom"/>
</dbReference>
<sequence>MARARREWLVFFILGALLVAGAAVVAGSRAGEAALATLRAQAGTAARLKVAVLRSEIERHRSLPLVLSQDPDVAAALARPGDAALVRAMNEKFEGLSTGTRVGVIYLIDAGGRAIAASNWRTSTSFVGLDYSFRPYYSQTTQTGAAEYFAMGTVSHRPGLYLARRVGAGLGVIVIKVEFDAVEADWVGDHTPVLVTDPQGIVMLSDHAHWRFRTLAPIPEAARIGLRASLQFGDAPLDPLPLQRLDNDLVRLDNAVYAEAALPVPTTDWTLHLYAAVQPALGRAEAGASLIAGLAVLVAMVPAGIFLRRRRRALERRAFDEATRAELERQVAARTQDLTTVNDRLSTEMDERRRADQKRQQLQDELAQANRLAILGQISASVAHEINQPVAAIRAYADNAGVFIDRGDSRAARENLGLIAALTERVGSITGQLRNFSRRATHKQGLVSVNAAIDGALLLTGHRIRRQGAEIIRRGPEGEPAVSGDPVRLEQVLVNLLQNALDAVADQAVPAITITVCADRETVQIEVEDNGGGIAPEILEQLFTPFVTSKPAGLGLGLVISSDIVNDFGGTMSVANSEGGGAVFTVRLPRA</sequence>
<evidence type="ECO:0000256" key="14">
    <source>
        <dbReference type="ARBA" id="ARBA00023136"/>
    </source>
</evidence>
<dbReference type="EC" id="2.7.13.3" evidence="3"/>
<accession>A0A418WEL4</accession>
<dbReference type="PANTHER" id="PTHR43065">
    <property type="entry name" value="SENSOR HISTIDINE KINASE"/>
    <property type="match status" value="1"/>
</dbReference>
<comment type="catalytic activity">
    <reaction evidence="1">
        <text>ATP + protein L-histidine = ADP + protein N-phospho-L-histidine.</text>
        <dbReference type="EC" id="2.7.13.3"/>
    </reaction>
</comment>
<keyword evidence="14 18" id="KW-0472">Membrane</keyword>
<dbReference type="Proteomes" id="UP000284605">
    <property type="component" value="Unassembled WGS sequence"/>
</dbReference>
<dbReference type="Gene3D" id="6.10.250.3020">
    <property type="match status" value="1"/>
</dbReference>
<evidence type="ECO:0000256" key="4">
    <source>
        <dbReference type="ARBA" id="ARBA00022475"/>
    </source>
</evidence>
<keyword evidence="21" id="KW-1185">Reference proteome</keyword>
<dbReference type="SMART" id="SM00387">
    <property type="entry name" value="HATPase_c"/>
    <property type="match status" value="1"/>
</dbReference>
<evidence type="ECO:0000256" key="9">
    <source>
        <dbReference type="ARBA" id="ARBA00022741"/>
    </source>
</evidence>
<evidence type="ECO:0000256" key="18">
    <source>
        <dbReference type="SAM" id="Phobius"/>
    </source>
</evidence>
<keyword evidence="7" id="KW-0808">Transferase</keyword>
<dbReference type="EMBL" id="QYUK01000011">
    <property type="protein sequence ID" value="RJF88457.1"/>
    <property type="molecule type" value="Genomic_DNA"/>
</dbReference>
<keyword evidence="17" id="KW-0175">Coiled coil</keyword>
<evidence type="ECO:0000256" key="3">
    <source>
        <dbReference type="ARBA" id="ARBA00012438"/>
    </source>
</evidence>
<dbReference type="PANTHER" id="PTHR43065:SF46">
    <property type="entry name" value="C4-DICARBOXYLATE TRANSPORT SENSOR PROTEIN DCTB"/>
    <property type="match status" value="1"/>
</dbReference>
<dbReference type="Gene3D" id="1.10.287.130">
    <property type="match status" value="1"/>
</dbReference>
<dbReference type="AlphaFoldDB" id="A0A418WEL4"/>
<dbReference type="PIRSF" id="PIRSF036431">
    <property type="entry name" value="STHK_DctB"/>
    <property type="match status" value="1"/>
</dbReference>
<dbReference type="CDD" id="cd00082">
    <property type="entry name" value="HisKA"/>
    <property type="match status" value="1"/>
</dbReference>
<evidence type="ECO:0000256" key="8">
    <source>
        <dbReference type="ARBA" id="ARBA00022692"/>
    </source>
</evidence>
<dbReference type="Pfam" id="PF00512">
    <property type="entry name" value="HisKA"/>
    <property type="match status" value="1"/>
</dbReference>
<name>A0A418WEL4_9PROT</name>
<comment type="subcellular location">
    <subcellularLocation>
        <location evidence="2">Cell inner membrane</location>
        <topology evidence="2">Multi-pass membrane protein</topology>
    </subcellularLocation>
</comment>
<evidence type="ECO:0000256" key="11">
    <source>
        <dbReference type="ARBA" id="ARBA00022840"/>
    </source>
</evidence>
<keyword evidence="11" id="KW-0067">ATP-binding</keyword>
<organism evidence="20 21">
    <name type="scientific">Oleomonas cavernae</name>
    <dbReference type="NCBI Taxonomy" id="2320859"/>
    <lineage>
        <taxon>Bacteria</taxon>
        <taxon>Pseudomonadati</taxon>
        <taxon>Pseudomonadota</taxon>
        <taxon>Alphaproteobacteria</taxon>
        <taxon>Acetobacterales</taxon>
        <taxon>Acetobacteraceae</taxon>
        <taxon>Oleomonas</taxon>
    </lineage>
</organism>
<dbReference type="InterPro" id="IPR029151">
    <property type="entry name" value="Sensor-like_sf"/>
</dbReference>
<dbReference type="SMART" id="SM00388">
    <property type="entry name" value="HisKA"/>
    <property type="match status" value="1"/>
</dbReference>
<evidence type="ECO:0000256" key="1">
    <source>
        <dbReference type="ARBA" id="ARBA00000085"/>
    </source>
</evidence>
<dbReference type="GO" id="GO:0005886">
    <property type="term" value="C:plasma membrane"/>
    <property type="evidence" value="ECO:0007669"/>
    <property type="project" value="UniProtKB-SubCell"/>
</dbReference>
<dbReference type="InterPro" id="IPR005467">
    <property type="entry name" value="His_kinase_dom"/>
</dbReference>
<evidence type="ECO:0000256" key="16">
    <source>
        <dbReference type="ARBA" id="ARBA00073143"/>
    </source>
</evidence>
<keyword evidence="12 18" id="KW-1133">Transmembrane helix</keyword>
<keyword evidence="5" id="KW-0997">Cell inner membrane</keyword>
<keyword evidence="13" id="KW-0902">Two-component regulatory system</keyword>
<evidence type="ECO:0000256" key="12">
    <source>
        <dbReference type="ARBA" id="ARBA00022989"/>
    </source>
</evidence>
<dbReference type="InterPro" id="IPR036890">
    <property type="entry name" value="HATPase_C_sf"/>
</dbReference>
<comment type="caution">
    <text evidence="20">The sequence shown here is derived from an EMBL/GenBank/DDBJ whole genome shotgun (WGS) entry which is preliminary data.</text>
</comment>
<evidence type="ECO:0000256" key="15">
    <source>
        <dbReference type="ARBA" id="ARBA00059004"/>
    </source>
</evidence>
<dbReference type="Gene3D" id="3.30.450.20">
    <property type="entry name" value="PAS domain"/>
    <property type="match status" value="2"/>
</dbReference>
<feature type="domain" description="Histidine kinase" evidence="19">
    <location>
        <begin position="381"/>
        <end position="591"/>
    </location>
</feature>
<evidence type="ECO:0000259" key="19">
    <source>
        <dbReference type="PROSITE" id="PS50109"/>
    </source>
</evidence>
<evidence type="ECO:0000256" key="13">
    <source>
        <dbReference type="ARBA" id="ARBA00023012"/>
    </source>
</evidence>
<dbReference type="InterPro" id="IPR017055">
    <property type="entry name" value="Sig_transdc_His_kinase_DctB"/>
</dbReference>
<evidence type="ECO:0000256" key="7">
    <source>
        <dbReference type="ARBA" id="ARBA00022679"/>
    </source>
</evidence>
<dbReference type="SUPFAM" id="SSF103190">
    <property type="entry name" value="Sensory domain-like"/>
    <property type="match status" value="1"/>
</dbReference>
<feature type="coiled-coil region" evidence="17">
    <location>
        <begin position="310"/>
        <end position="372"/>
    </location>
</feature>
<dbReference type="InterPro" id="IPR036097">
    <property type="entry name" value="HisK_dim/P_sf"/>
</dbReference>
<dbReference type="SUPFAM" id="SSF47384">
    <property type="entry name" value="Homodimeric domain of signal transducing histidine kinase"/>
    <property type="match status" value="1"/>
</dbReference>
<keyword evidence="10 20" id="KW-0418">Kinase</keyword>
<dbReference type="InterPro" id="IPR004358">
    <property type="entry name" value="Sig_transdc_His_kin-like_C"/>
</dbReference>
<evidence type="ECO:0000256" key="2">
    <source>
        <dbReference type="ARBA" id="ARBA00004429"/>
    </source>
</evidence>
<dbReference type="FunFam" id="1.10.287.130:FF:000049">
    <property type="entry name" value="C4-dicarboxylate transport sensor protein DctB"/>
    <property type="match status" value="1"/>
</dbReference>
<reference evidence="20 21" key="1">
    <citation type="submission" date="2018-09" db="EMBL/GenBank/DDBJ databases">
        <authorList>
            <person name="Zhu H."/>
        </authorList>
    </citation>
    <scope>NUCLEOTIDE SEQUENCE [LARGE SCALE GENOMIC DNA]</scope>
    <source>
        <strain evidence="20 21">K1W22B-8</strain>
    </source>
</reference>
<feature type="transmembrane region" description="Helical" evidence="18">
    <location>
        <begin position="286"/>
        <end position="307"/>
    </location>
</feature>
<protein>
    <recommendedName>
        <fullName evidence="16">C4-dicarboxylate transport sensor protein DctB</fullName>
        <ecNumber evidence="3">2.7.13.3</ecNumber>
    </recommendedName>
</protein>
<dbReference type="GO" id="GO:0000155">
    <property type="term" value="F:phosphorelay sensor kinase activity"/>
    <property type="evidence" value="ECO:0007669"/>
    <property type="project" value="InterPro"/>
</dbReference>
<keyword evidence="8 18" id="KW-0812">Transmembrane</keyword>
<evidence type="ECO:0000313" key="20">
    <source>
        <dbReference type="EMBL" id="RJF88457.1"/>
    </source>
</evidence>
<evidence type="ECO:0000256" key="5">
    <source>
        <dbReference type="ARBA" id="ARBA00022519"/>
    </source>
</evidence>
<dbReference type="PRINTS" id="PR00344">
    <property type="entry name" value="BCTRLSENSOR"/>
</dbReference>
<evidence type="ECO:0000256" key="6">
    <source>
        <dbReference type="ARBA" id="ARBA00022553"/>
    </source>
</evidence>
<proteinExistence type="predicted"/>
<dbReference type="PROSITE" id="PS50109">
    <property type="entry name" value="HIS_KIN"/>
    <property type="match status" value="1"/>
</dbReference>
<comment type="function">
    <text evidence="15">Member of the two-component regulatory system DctB/DctD involved in the transport of C4-dicarboxylates. DctB functions as a membrane-associated protein kinase that phosphorylates DctD in response to environmental signals.</text>
</comment>
<dbReference type="RefSeq" id="WP_119779092.1">
    <property type="nucleotide sequence ID" value="NZ_QYUK01000011.1"/>
</dbReference>
<keyword evidence="4" id="KW-1003">Cell membrane</keyword>
<keyword evidence="6" id="KW-0597">Phosphoprotein</keyword>
<evidence type="ECO:0000313" key="21">
    <source>
        <dbReference type="Proteomes" id="UP000284605"/>
    </source>
</evidence>
<dbReference type="Pfam" id="PF02518">
    <property type="entry name" value="HATPase_c"/>
    <property type="match status" value="1"/>
</dbReference>
<dbReference type="OrthoDB" id="7568856at2"/>
<dbReference type="Gene3D" id="3.30.565.10">
    <property type="entry name" value="Histidine kinase-like ATPase, C-terminal domain"/>
    <property type="match status" value="1"/>
</dbReference>
<gene>
    <name evidence="20" type="ORF">D3874_16740</name>
</gene>